<reference evidence="1 2" key="1">
    <citation type="submission" date="2020-02" db="EMBL/GenBank/DDBJ databases">
        <title>Comparative genomics of the hypocrealean fungal genus Beauvera.</title>
        <authorList>
            <person name="Showalter D.N."/>
            <person name="Bushley K.E."/>
            <person name="Rehner S.A."/>
        </authorList>
    </citation>
    <scope>NUCLEOTIDE SEQUENCE [LARGE SCALE GENOMIC DNA]</scope>
    <source>
        <strain evidence="1 2">ARSEF4384</strain>
    </source>
</reference>
<keyword evidence="2" id="KW-1185">Reference proteome</keyword>
<comment type="caution">
    <text evidence="1">The sequence shown here is derived from an EMBL/GenBank/DDBJ whole genome shotgun (WGS) entry which is preliminary data.</text>
</comment>
<evidence type="ECO:0000313" key="1">
    <source>
        <dbReference type="EMBL" id="KAK8145314.1"/>
    </source>
</evidence>
<name>A0AAW0RSR9_9HYPO</name>
<evidence type="ECO:0000313" key="2">
    <source>
        <dbReference type="Proteomes" id="UP001397290"/>
    </source>
</evidence>
<sequence length="362" mass="39934">MTASEQSESHKLSWMLEAVRKRQRMPRDGKKRYYNAKEGEETKGGREFLRASIAAWVVYDVNRVSAEGGRTFGGQTKLYERMVALEKEAAEDPEALRQQASTLLEKMQDKEAMEFIDNFAKTIDSNYVSQIPPGFKLGKRKLIEAAILHNDERRANMAQARTATQHDGCATAPVVDTATMLAVRRSTKASDTFGAFLGLSPSKASLLFPAELLAKVQALEQRTGTGDLLLDIGMAFVVGKLRWGCIVHVKVQPKYVSGLALRLTGIEFEEAGGVRFMSSQNCRILPNSNLTLCGLNPEALREHCCDDIFQACLPREVEESNALWPSASSSFSIPASSHEAGELVFRIDSAVGSKLKGRLFPK</sequence>
<dbReference type="AlphaFoldDB" id="A0AAW0RSR9"/>
<accession>A0AAW0RSR9</accession>
<dbReference type="Proteomes" id="UP001397290">
    <property type="component" value="Unassembled WGS sequence"/>
</dbReference>
<gene>
    <name evidence="1" type="ORF">G3M48_004642</name>
</gene>
<proteinExistence type="predicted"/>
<organism evidence="1 2">
    <name type="scientific">Beauveria asiatica</name>
    <dbReference type="NCBI Taxonomy" id="1069075"/>
    <lineage>
        <taxon>Eukaryota</taxon>
        <taxon>Fungi</taxon>
        <taxon>Dikarya</taxon>
        <taxon>Ascomycota</taxon>
        <taxon>Pezizomycotina</taxon>
        <taxon>Sordariomycetes</taxon>
        <taxon>Hypocreomycetidae</taxon>
        <taxon>Hypocreales</taxon>
        <taxon>Cordycipitaceae</taxon>
        <taxon>Beauveria</taxon>
    </lineage>
</organism>
<protein>
    <submittedName>
        <fullName evidence="1">Uncharacterized protein</fullName>
    </submittedName>
</protein>
<dbReference type="EMBL" id="JAAHCF010000301">
    <property type="protein sequence ID" value="KAK8145314.1"/>
    <property type="molecule type" value="Genomic_DNA"/>
</dbReference>